<reference evidence="7" key="1">
    <citation type="journal article" date="2015" name="Nature">
        <title>Complex archaea that bridge the gap between prokaryotes and eukaryotes.</title>
        <authorList>
            <person name="Spang A."/>
            <person name="Saw J.H."/>
            <person name="Jorgensen S.L."/>
            <person name="Zaremba-Niedzwiedzka K."/>
            <person name="Martijn J."/>
            <person name="Lind A.E."/>
            <person name="van Eijk R."/>
            <person name="Schleper C."/>
            <person name="Guy L."/>
            <person name="Ettema T.J."/>
        </authorList>
    </citation>
    <scope>NUCLEOTIDE SEQUENCE</scope>
</reference>
<dbReference type="SUPFAM" id="SSF56176">
    <property type="entry name" value="FAD-binding/transporter-associated domain-like"/>
    <property type="match status" value="1"/>
</dbReference>
<accession>A0A0F9IB93</accession>
<dbReference type="Gene3D" id="3.30.465.10">
    <property type="match status" value="1"/>
</dbReference>
<dbReference type="InterPro" id="IPR036318">
    <property type="entry name" value="FAD-bd_PCMH-like_sf"/>
</dbReference>
<dbReference type="GO" id="GO:0071949">
    <property type="term" value="F:FAD binding"/>
    <property type="evidence" value="ECO:0007669"/>
    <property type="project" value="InterPro"/>
</dbReference>
<dbReference type="InterPro" id="IPR051914">
    <property type="entry name" value="FAD-linked_OxidoTrans_Type4"/>
</dbReference>
<comment type="similarity">
    <text evidence="2">Belongs to the FAD-binding oxidoreductase/transferase type 4 family.</text>
</comment>
<dbReference type="FunFam" id="3.30.70.2740:FF:000001">
    <property type="entry name" value="D-lactate dehydrogenase mitochondrial"/>
    <property type="match status" value="1"/>
</dbReference>
<dbReference type="FunFam" id="1.10.45.10:FF:000001">
    <property type="entry name" value="D-lactate dehydrogenase mitochondrial"/>
    <property type="match status" value="1"/>
</dbReference>
<dbReference type="InterPro" id="IPR016166">
    <property type="entry name" value="FAD-bd_PCMH"/>
</dbReference>
<evidence type="ECO:0000256" key="4">
    <source>
        <dbReference type="ARBA" id="ARBA00022827"/>
    </source>
</evidence>
<feature type="domain" description="FAD-binding PCMH-type" evidence="6">
    <location>
        <begin position="26"/>
        <end position="205"/>
    </location>
</feature>
<dbReference type="Pfam" id="PF01565">
    <property type="entry name" value="FAD_binding_4"/>
    <property type="match status" value="1"/>
</dbReference>
<dbReference type="Gene3D" id="1.10.45.10">
    <property type="entry name" value="Vanillyl-alcohol Oxidase, Chain A, domain 4"/>
    <property type="match status" value="1"/>
</dbReference>
<evidence type="ECO:0000256" key="5">
    <source>
        <dbReference type="ARBA" id="ARBA00023002"/>
    </source>
</evidence>
<dbReference type="SUPFAM" id="SSF55103">
    <property type="entry name" value="FAD-linked oxidases, C-terminal domain"/>
    <property type="match status" value="1"/>
</dbReference>
<dbReference type="InterPro" id="IPR004113">
    <property type="entry name" value="FAD-bd_oxidored_4_C"/>
</dbReference>
<keyword evidence="5" id="KW-0560">Oxidoreductase</keyword>
<dbReference type="GO" id="GO:0016491">
    <property type="term" value="F:oxidoreductase activity"/>
    <property type="evidence" value="ECO:0007669"/>
    <property type="project" value="UniProtKB-KW"/>
</dbReference>
<dbReference type="Pfam" id="PF02913">
    <property type="entry name" value="FAD-oxidase_C"/>
    <property type="match status" value="1"/>
</dbReference>
<sequence length="458" mass="48965">MANIEGIKVSDAPEDLLVYGYDASGLEQRPALVAWPENTEEVSRLLMHASERGMPVVPRGAGTGMTAGSVPLQGSMAMSFERMNRILKMDADNLTVLVEPGLINAHLQAALAPLGLFYPPDPASLKTCTIGGNVAENAGGPSALKYGVTRDYVMALEAVLPSGEVINTGVKTHKGVVGYDLTRLLVGSEGTLAAITKIRLKTLPVPEHIATLLVVFDTLEAAGNAVAEITRAKVIPRTLEIMDRKCIELIEGYKPVGGHGPEGHGPFPKGAEAVLLIELDGHREAVESETGRVTGVCQGLGANVRRASDEKEREMLWESRRAVSPALHKMDMKKINEDVVVPRDRLSEMLVYLSELSESTGVPIVNFGHAGDGNIHVNIMASKEDPAQARRAGELVGEMFKKVLDLGGTISGEHGVGLTKAAYIGMEVGERELELMRGLKALFDPHGIMNPGKVLSIK</sequence>
<proteinExistence type="inferred from homology"/>
<evidence type="ECO:0000256" key="1">
    <source>
        <dbReference type="ARBA" id="ARBA00001974"/>
    </source>
</evidence>
<comment type="cofactor">
    <cofactor evidence="1">
        <name>FAD</name>
        <dbReference type="ChEBI" id="CHEBI:57692"/>
    </cofactor>
</comment>
<evidence type="ECO:0000259" key="6">
    <source>
        <dbReference type="PROSITE" id="PS51387"/>
    </source>
</evidence>
<dbReference type="InterPro" id="IPR016164">
    <property type="entry name" value="FAD-linked_Oxase-like_C"/>
</dbReference>
<dbReference type="PANTHER" id="PTHR42934">
    <property type="entry name" value="GLYCOLATE OXIDASE SUBUNIT GLCD"/>
    <property type="match status" value="1"/>
</dbReference>
<evidence type="ECO:0000256" key="3">
    <source>
        <dbReference type="ARBA" id="ARBA00022630"/>
    </source>
</evidence>
<dbReference type="Gene3D" id="3.30.70.2740">
    <property type="match status" value="1"/>
</dbReference>
<dbReference type="InterPro" id="IPR006094">
    <property type="entry name" value="Oxid_FAD_bind_N"/>
</dbReference>
<keyword evidence="3" id="KW-0285">Flavoprotein</keyword>
<dbReference type="InterPro" id="IPR016169">
    <property type="entry name" value="FAD-bd_PCMH_sub2"/>
</dbReference>
<evidence type="ECO:0000313" key="7">
    <source>
        <dbReference type="EMBL" id="KKM24722.1"/>
    </source>
</evidence>
<dbReference type="EMBL" id="LAZR01012865">
    <property type="protein sequence ID" value="KKM24722.1"/>
    <property type="molecule type" value="Genomic_DNA"/>
</dbReference>
<organism evidence="7">
    <name type="scientific">marine sediment metagenome</name>
    <dbReference type="NCBI Taxonomy" id="412755"/>
    <lineage>
        <taxon>unclassified sequences</taxon>
        <taxon>metagenomes</taxon>
        <taxon>ecological metagenomes</taxon>
    </lineage>
</organism>
<keyword evidence="4" id="KW-0274">FAD</keyword>
<comment type="caution">
    <text evidence="7">The sequence shown here is derived from an EMBL/GenBank/DDBJ whole genome shotgun (WGS) entry which is preliminary data.</text>
</comment>
<dbReference type="PROSITE" id="PS51387">
    <property type="entry name" value="FAD_PCMH"/>
    <property type="match status" value="1"/>
</dbReference>
<gene>
    <name evidence="7" type="ORF">LCGC14_1602290</name>
</gene>
<name>A0A0F9IB93_9ZZZZ</name>
<evidence type="ECO:0000256" key="2">
    <source>
        <dbReference type="ARBA" id="ARBA00008000"/>
    </source>
</evidence>
<protein>
    <recommendedName>
        <fullName evidence="6">FAD-binding PCMH-type domain-containing protein</fullName>
    </recommendedName>
</protein>
<dbReference type="AlphaFoldDB" id="A0A0F9IB93"/>
<dbReference type="PANTHER" id="PTHR42934:SF3">
    <property type="entry name" value="D-LACTATE DEHYDROGENASE"/>
    <property type="match status" value="1"/>
</dbReference>
<dbReference type="InterPro" id="IPR016171">
    <property type="entry name" value="Vanillyl_alc_oxidase_C-sub2"/>
</dbReference>